<dbReference type="AlphaFoldDB" id="A0AAE3FJA2"/>
<proteinExistence type="predicted"/>
<dbReference type="PANTHER" id="PTHR43752:SF2">
    <property type="entry name" value="BNR_ASP-BOX REPEAT FAMILY PROTEIN"/>
    <property type="match status" value="1"/>
</dbReference>
<dbReference type="SUPFAM" id="SSF50939">
    <property type="entry name" value="Sialidases"/>
    <property type="match status" value="1"/>
</dbReference>
<dbReference type="InterPro" id="IPR011040">
    <property type="entry name" value="Sialidase"/>
</dbReference>
<name>A0AAE3FJA2_9BACT</name>
<evidence type="ECO:0000313" key="2">
    <source>
        <dbReference type="EMBL" id="MCI5756505.1"/>
    </source>
</evidence>
<dbReference type="InterPro" id="IPR036278">
    <property type="entry name" value="Sialidase_sf"/>
</dbReference>
<dbReference type="Pfam" id="PF13088">
    <property type="entry name" value="BNR_2"/>
    <property type="match status" value="1"/>
</dbReference>
<dbReference type="GO" id="GO:0016787">
    <property type="term" value="F:hydrolase activity"/>
    <property type="evidence" value="ECO:0007669"/>
    <property type="project" value="UniProtKB-KW"/>
</dbReference>
<dbReference type="EMBL" id="JALEMU010000158">
    <property type="protein sequence ID" value="MCI5756505.1"/>
    <property type="molecule type" value="Genomic_DNA"/>
</dbReference>
<dbReference type="PANTHER" id="PTHR43752">
    <property type="entry name" value="BNR/ASP-BOX REPEAT FAMILY PROTEIN"/>
    <property type="match status" value="1"/>
</dbReference>
<comment type="caution">
    <text evidence="2">The sequence shown here is derived from an EMBL/GenBank/DDBJ whole genome shotgun (WGS) entry which is preliminary data.</text>
</comment>
<dbReference type="CDD" id="cd15482">
    <property type="entry name" value="Sialidase_non-viral"/>
    <property type="match status" value="1"/>
</dbReference>
<evidence type="ECO:0000259" key="1">
    <source>
        <dbReference type="Pfam" id="PF13088"/>
    </source>
</evidence>
<gene>
    <name evidence="2" type="ORF">MR241_09470</name>
</gene>
<reference evidence="2 3" key="1">
    <citation type="submission" date="2022-03" db="EMBL/GenBank/DDBJ databases">
        <title>Metagenome-assembled genomes from swine fecal metagenomes.</title>
        <authorList>
            <person name="Holman D.B."/>
            <person name="Kommadath A."/>
        </authorList>
    </citation>
    <scope>NUCLEOTIDE SEQUENCE [LARGE SCALE GENOMIC DNA]</scope>
    <source>
        <strain evidence="2">SUG147</strain>
    </source>
</reference>
<feature type="domain" description="Sialidase" evidence="1">
    <location>
        <begin position="47"/>
        <end position="302"/>
    </location>
</feature>
<evidence type="ECO:0000313" key="3">
    <source>
        <dbReference type="Proteomes" id="UP001139365"/>
    </source>
</evidence>
<dbReference type="Proteomes" id="UP001139365">
    <property type="component" value="Unassembled WGS sequence"/>
</dbReference>
<organism evidence="2 3">
    <name type="scientific">Candidatus Colimorpha enterica</name>
    <dbReference type="NCBI Taxonomy" id="3083063"/>
    <lineage>
        <taxon>Bacteria</taxon>
        <taxon>Pseudomonadati</taxon>
        <taxon>Bacteroidota</taxon>
        <taxon>Bacteroidia</taxon>
        <taxon>Bacteroidales</taxon>
        <taxon>Candidatus Colimorpha</taxon>
    </lineage>
</organism>
<accession>A0AAE3FJA2</accession>
<keyword evidence="2" id="KW-0378">Hydrolase</keyword>
<protein>
    <submittedName>
        <fullName evidence="2">Glycoside hydrolase</fullName>
    </submittedName>
</protein>
<dbReference type="Gene3D" id="2.120.10.10">
    <property type="match status" value="1"/>
</dbReference>
<sequence>MLITDPSLLEKYSTANRRWQGIPGIEVTPKGRMFCTFYSGMDTETMGNYAVLIKSDDGGNSWSEPIAAVDVGESARAFDPCLWISPDGKLRFFWGVMPDTHIEYAVCADPDADILSWSGTGTIPGEVMLNKPTVLADGTWIFPCAVWKYGLFPECPGEKGKKTASLCVASHDMGKTYEVLGAADAENKQFDEHMFLQKKNGDISVFIRTFYGIAECTSSDGGRTWSRDTDSRLGGPCSRFFIRRLPSGNILLVNHYKYRGRNNLTAMISRDDGATYEGFLRLDGRPEVSYPDAAFHDGKIYIVYDRERGAHYSKTRDYSMSAREILMATVTEEDILAGKPVTPVCRLRQIISKLSHMIPQTEEGGNKA</sequence>